<proteinExistence type="predicted"/>
<comment type="caution">
    <text evidence="2">The sequence shown here is derived from an EMBL/GenBank/DDBJ whole genome shotgun (WGS) entry which is preliminary data.</text>
</comment>
<accession>A0A150T9I5</accession>
<sequence>MCDNPAKDDGASCDSDGDPCTPDDHCKDGVCVAGEPKTCASYACDKATGQCLARCQSARDCVDGKVCDRTHQCVDAPPDAYHHDTSGCALAAPGSPPPSPRTLAALFMLALAALGARRPRAVA</sequence>
<feature type="region of interest" description="Disordered" evidence="1">
    <location>
        <begin position="1"/>
        <end position="22"/>
    </location>
</feature>
<name>A0A150T9I5_SORCE</name>
<evidence type="ECO:0000313" key="3">
    <source>
        <dbReference type="Proteomes" id="UP000075515"/>
    </source>
</evidence>
<dbReference type="AlphaFoldDB" id="A0A150T9I5"/>
<evidence type="ECO:0008006" key="4">
    <source>
        <dbReference type="Google" id="ProtNLM"/>
    </source>
</evidence>
<dbReference type="Proteomes" id="UP000075515">
    <property type="component" value="Unassembled WGS sequence"/>
</dbReference>
<evidence type="ECO:0000313" key="2">
    <source>
        <dbReference type="EMBL" id="KYG01321.1"/>
    </source>
</evidence>
<evidence type="ECO:0000256" key="1">
    <source>
        <dbReference type="SAM" id="MobiDB-lite"/>
    </source>
</evidence>
<gene>
    <name evidence="2" type="ORF">BE18_48120</name>
</gene>
<reference evidence="2 3" key="1">
    <citation type="submission" date="2014-02" db="EMBL/GenBank/DDBJ databases">
        <title>The small core and large imbalanced accessory genome model reveals a collaborative survival strategy of Sorangium cellulosum strains in nature.</title>
        <authorList>
            <person name="Han K."/>
            <person name="Peng R."/>
            <person name="Blom J."/>
            <person name="Li Y.-Z."/>
        </authorList>
    </citation>
    <scope>NUCLEOTIDE SEQUENCE [LARGE SCALE GENOMIC DNA]</scope>
    <source>
        <strain evidence="2 3">So0149</strain>
    </source>
</reference>
<feature type="compositionally biased region" description="Basic and acidic residues" evidence="1">
    <location>
        <begin position="1"/>
        <end position="10"/>
    </location>
</feature>
<protein>
    <recommendedName>
        <fullName evidence="4">Disintegrin domain-containing protein</fullName>
    </recommendedName>
</protein>
<organism evidence="2 3">
    <name type="scientific">Sorangium cellulosum</name>
    <name type="common">Polyangium cellulosum</name>
    <dbReference type="NCBI Taxonomy" id="56"/>
    <lineage>
        <taxon>Bacteria</taxon>
        <taxon>Pseudomonadati</taxon>
        <taxon>Myxococcota</taxon>
        <taxon>Polyangia</taxon>
        <taxon>Polyangiales</taxon>
        <taxon>Polyangiaceae</taxon>
        <taxon>Sorangium</taxon>
    </lineage>
</organism>
<dbReference type="EMBL" id="JEMC01000888">
    <property type="protein sequence ID" value="KYG01321.1"/>
    <property type="molecule type" value="Genomic_DNA"/>
</dbReference>